<evidence type="ECO:0000313" key="4">
    <source>
        <dbReference type="EMBL" id="PKQ65801.1"/>
    </source>
</evidence>
<evidence type="ECO:0000256" key="2">
    <source>
        <dbReference type="SAM" id="SignalP"/>
    </source>
</evidence>
<accession>A0A2N3I680</accession>
<proteinExistence type="predicted"/>
<protein>
    <recommendedName>
        <fullName evidence="3">Outer membrane protein beta-barrel domain-containing protein</fullName>
    </recommendedName>
</protein>
<dbReference type="OrthoDB" id="1163183at2"/>
<dbReference type="InterPro" id="IPR027385">
    <property type="entry name" value="Beta-barrel_OMP"/>
</dbReference>
<organism evidence="4 5">
    <name type="scientific">Labilibaculum filiforme</name>
    <dbReference type="NCBI Taxonomy" id="1940526"/>
    <lineage>
        <taxon>Bacteria</taxon>
        <taxon>Pseudomonadati</taxon>
        <taxon>Bacteroidota</taxon>
        <taxon>Bacteroidia</taxon>
        <taxon>Marinilabiliales</taxon>
        <taxon>Marinifilaceae</taxon>
        <taxon>Labilibaculum</taxon>
    </lineage>
</organism>
<dbReference type="Proteomes" id="UP000233535">
    <property type="component" value="Unassembled WGS sequence"/>
</dbReference>
<dbReference type="InterPro" id="IPR011250">
    <property type="entry name" value="OMP/PagP_B-barrel"/>
</dbReference>
<reference evidence="4 5" key="1">
    <citation type="journal article" date="2017" name="Front. Microbiol.">
        <title>Labilibaculum manganireducens gen. nov., sp. nov. and Labilibaculum filiforme sp. nov., Novel Bacteroidetes Isolated from Subsurface Sediments of the Baltic Sea.</title>
        <authorList>
            <person name="Vandieken V."/>
            <person name="Marshall I.P."/>
            <person name="Niemann H."/>
            <person name="Engelen B."/>
            <person name="Cypionka H."/>
        </authorList>
    </citation>
    <scope>NUCLEOTIDE SEQUENCE [LARGE SCALE GENOMIC DNA]</scope>
    <source>
        <strain evidence="4 5">59.16B</strain>
    </source>
</reference>
<feature type="chain" id="PRO_5014969221" description="Outer membrane protein beta-barrel domain-containing protein" evidence="2">
    <location>
        <begin position="24"/>
        <end position="181"/>
    </location>
</feature>
<keyword evidence="1 2" id="KW-0732">Signal</keyword>
<dbReference type="Gene3D" id="2.40.160.20">
    <property type="match status" value="1"/>
</dbReference>
<dbReference type="RefSeq" id="WP_101259734.1">
    <property type="nucleotide sequence ID" value="NZ_MVDD01000001.1"/>
</dbReference>
<dbReference type="SUPFAM" id="SSF56925">
    <property type="entry name" value="OMPA-like"/>
    <property type="match status" value="1"/>
</dbReference>
<keyword evidence="5" id="KW-1185">Reference proteome</keyword>
<feature type="domain" description="Outer membrane protein beta-barrel" evidence="3">
    <location>
        <begin position="22"/>
        <end position="181"/>
    </location>
</feature>
<dbReference type="Pfam" id="PF13505">
    <property type="entry name" value="OMP_b-brl"/>
    <property type="match status" value="1"/>
</dbReference>
<sequence length="181" mass="20016">MKNKVILLFATVLSVCFSLTTQAQDSKIMAGAGLKYATDISTMGIEAKGVYLASDTWEIAPAFTYYFKKNNVNWSTLDFDAHYVFSSDDKSTFYAIGGLNVTFWKWDFDGADSYGDEYGEYSDFIGDLITDVDDSGNDVGFNIGVGSRFALSDKMYFNADLKYTIGNTGYLSAGVGLLYHF</sequence>
<evidence type="ECO:0000256" key="1">
    <source>
        <dbReference type="ARBA" id="ARBA00022729"/>
    </source>
</evidence>
<feature type="signal peptide" evidence="2">
    <location>
        <begin position="1"/>
        <end position="23"/>
    </location>
</feature>
<evidence type="ECO:0000313" key="5">
    <source>
        <dbReference type="Proteomes" id="UP000233535"/>
    </source>
</evidence>
<dbReference type="AlphaFoldDB" id="A0A2N3I680"/>
<evidence type="ECO:0000259" key="3">
    <source>
        <dbReference type="Pfam" id="PF13505"/>
    </source>
</evidence>
<name>A0A2N3I680_9BACT</name>
<comment type="caution">
    <text evidence="4">The sequence shown here is derived from an EMBL/GenBank/DDBJ whole genome shotgun (WGS) entry which is preliminary data.</text>
</comment>
<dbReference type="EMBL" id="MVDD01000001">
    <property type="protein sequence ID" value="PKQ65801.1"/>
    <property type="molecule type" value="Genomic_DNA"/>
</dbReference>
<gene>
    <name evidence="4" type="ORF">BZG02_02000</name>
</gene>